<dbReference type="Proteomes" id="UP001626603">
    <property type="component" value="Chromosome"/>
</dbReference>
<evidence type="ECO:0000313" key="1">
    <source>
        <dbReference type="EMBL" id="WOX55240.1"/>
    </source>
</evidence>
<dbReference type="EMBL" id="CP137641">
    <property type="protein sequence ID" value="WOX55240.1"/>
    <property type="molecule type" value="Genomic_DNA"/>
</dbReference>
<reference evidence="1 2" key="1">
    <citation type="submission" date="2023-10" db="EMBL/GenBank/DDBJ databases">
        <title>The complete genome sequence of Methanoculleus palmolei DSM 4273.</title>
        <authorList>
            <person name="Lai S.-J."/>
            <person name="You Y.-T."/>
            <person name="Chen S.-C."/>
        </authorList>
    </citation>
    <scope>NUCLEOTIDE SEQUENCE [LARGE SCALE GENOMIC DNA]</scope>
    <source>
        <strain evidence="1 2">DSM 4273</strain>
    </source>
</reference>
<sequence length="845" mass="96749">MEDDKIIEILPQTDEELERLIQETPDVYEAIRPYLTDYISTVVSDLFRESAQFDAKYIRGVSFPAHVITAVLTGATLYLYNQQQVNHHSIKTFNVKMLCIALTLHDVQKFWNEKSGAKINGNYRSLIEKYFETDPFQLKHYFPEWNKYLDDIVFLVQHAQESDEADHESRYSRPKFGKLLPFVKIGDKVASWGKTEYSLPEICKKLSTQGFDAHHIVLPDIPQQLFSQIIYRSVKRAITDGGGIPLLLSPHGILYLAPEQVTLDLHALKSLIEEELIQNIEPKPDISDRKFNIAPLMSIPLDGDTRYKLFLNSVRERTESGLLSALGKTTYPTDTRMQEAIACLSYFIYSDKRGSDWTSFPKIESEFTDQHSLLALRKIGNIRQHFADTIGIGGQKCKAYSVHEIIQRSDELKDELLQLHPVVTKILQALLSQECSVLDPLIQTIQFLNNDELACLDLPSPEGGTDVCFMCGAPAHRDYKPGTHFIQSGGFTKSTTLQDQYKRYCDICQIEFLLLNQLVEKSSCNTQEDLLFFYFYFDYTFANLDAFRAPLSRVAIHASTTKPDKWGISFTLGDFRTPFHIKPMAIRVPKKRSKKPDRASKTTWRTRAIHTALKMCTAAGCRCVVTAPYSTVKMQKCVFYNEMPTRLEKTLELDKITSFSEARLRNAQLDLINRLNPLKGLYQVQEFKPISVIPFAKKQVENFESWVVSHGDELNALFRDEDMEMKEIAQKGAALFGTHRFGGTHKKVKIFRTTLESLMNALAQGFSDDETVRFASAEVMKDVLREQYSKKQGKDIPAECLDFVSSVSDYLKNKKLWSANGIVTWENSLTDLYEFEYILVTRKDE</sequence>
<name>A0ABD8A6R5_9EURY</name>
<proteinExistence type="predicted"/>
<keyword evidence="2" id="KW-1185">Reference proteome</keyword>
<evidence type="ECO:0000313" key="2">
    <source>
        <dbReference type="Proteomes" id="UP001626603"/>
    </source>
</evidence>
<evidence type="ECO:0008006" key="3">
    <source>
        <dbReference type="Google" id="ProtNLM"/>
    </source>
</evidence>
<protein>
    <recommendedName>
        <fullName evidence="3">CRISPR-associated protein Csc3</fullName>
    </recommendedName>
</protein>
<accession>A0ABD8A6R5</accession>
<organism evidence="1 2">
    <name type="scientific">Methanoculleus palmolei</name>
    <dbReference type="NCBI Taxonomy" id="72612"/>
    <lineage>
        <taxon>Archaea</taxon>
        <taxon>Methanobacteriati</taxon>
        <taxon>Methanobacteriota</taxon>
        <taxon>Stenosarchaea group</taxon>
        <taxon>Methanomicrobia</taxon>
        <taxon>Methanomicrobiales</taxon>
        <taxon>Methanomicrobiaceae</taxon>
        <taxon>Methanoculleus</taxon>
    </lineage>
</organism>
<dbReference type="AlphaFoldDB" id="A0ABD8A6R5"/>
<gene>
    <name evidence="1" type="ORF">R6Y95_07135</name>
</gene>